<dbReference type="GO" id="GO:0016887">
    <property type="term" value="F:ATP hydrolysis activity"/>
    <property type="evidence" value="ECO:0007669"/>
    <property type="project" value="InterPro"/>
</dbReference>
<dbReference type="InterPro" id="IPR003593">
    <property type="entry name" value="AAA+_ATPase"/>
</dbReference>
<dbReference type="OrthoDB" id="9771792at2"/>
<dbReference type="SUPFAM" id="SSF52540">
    <property type="entry name" value="P-loop containing nucleoside triphosphate hydrolases"/>
    <property type="match status" value="1"/>
</dbReference>
<reference evidence="2 3" key="1">
    <citation type="submission" date="2019-08" db="EMBL/GenBank/DDBJ databases">
        <title>In-depth cultivation of the pig gut microbiome towards novel bacterial diversity and tailored functional studies.</title>
        <authorList>
            <person name="Wylensek D."/>
            <person name="Hitch T.C.A."/>
            <person name="Clavel T."/>
        </authorList>
    </citation>
    <scope>NUCLEOTIDE SEQUENCE [LARGE SCALE GENOMIC DNA]</scope>
    <source>
        <strain evidence="2 3">Med78-601-WT-4W-RMD-3</strain>
    </source>
</reference>
<dbReference type="PANTHER" id="PTHR42759:SF1">
    <property type="entry name" value="MAGNESIUM-CHELATASE SUBUNIT CHLD"/>
    <property type="match status" value="1"/>
</dbReference>
<sequence>MKLANVGITVVNKKVPLVLGDEVVLKRELDYKYDKNAIKCLKNGEFIGYVCSDDYKVPDNCIVNKKLVPYFKYLDEISGKIITSDTIVYAKDDDRAETAYIIEIYLPDIEAKEREKEKVLKVLIDGNIGKVGEEKELLAKYNLEKEEVFIDDKPVGNIVELRHKDSILTDYKYLLEDNADILIKAEEGKYLFGEMVLSKESEDKIKEEYMKNLIEDIVERKIDTEENIKDKIAYINENNIPKCLFTNILKTYIKYDEEDLCFMKKPEFLYRDKSGVLKRALHYLTMKDKNITLVGERGAGKSTMAETIAWLFNRPVITISFSRDIDKYDIWGYKTIDITEEGERKVVFVDGPLTKAIKNGYITIFDEINVADPGVLESMNSVLDHRRQIYISELGQIKAHENFMAITTENDDTYQGVNKLNEAFRDRFIRIRCTGHDSIKELLKSKNPYIKSEVLEVLDDIYKGIRLLIKEGEISEKSLTIRGFENVAISYDPEIITLKESLIDCVVNQGDNEDDREHIMNIINMEVL</sequence>
<dbReference type="AlphaFoldDB" id="A0A844FFD0"/>
<dbReference type="Proteomes" id="UP000462760">
    <property type="component" value="Unassembled WGS sequence"/>
</dbReference>
<dbReference type="Gene3D" id="3.30.70.2330">
    <property type="match status" value="1"/>
</dbReference>
<organism evidence="2 3">
    <name type="scientific">Anaerosalibacter bizertensis</name>
    <dbReference type="NCBI Taxonomy" id="932217"/>
    <lineage>
        <taxon>Bacteria</taxon>
        <taxon>Bacillati</taxon>
        <taxon>Bacillota</taxon>
        <taxon>Tissierellia</taxon>
        <taxon>Tissierellales</taxon>
        <taxon>Sporanaerobacteraceae</taxon>
        <taxon>Anaerosalibacter</taxon>
    </lineage>
</organism>
<dbReference type="InterPro" id="IPR050764">
    <property type="entry name" value="CbbQ/NirQ/NorQ/GpvN"/>
</dbReference>
<dbReference type="GO" id="GO:0005524">
    <property type="term" value="F:ATP binding"/>
    <property type="evidence" value="ECO:0007669"/>
    <property type="project" value="InterPro"/>
</dbReference>
<dbReference type="PANTHER" id="PTHR42759">
    <property type="entry name" value="MOXR FAMILY PROTEIN"/>
    <property type="match status" value="1"/>
</dbReference>
<feature type="domain" description="AAA+ ATPase" evidence="1">
    <location>
        <begin position="287"/>
        <end position="460"/>
    </location>
</feature>
<dbReference type="Pfam" id="PF07728">
    <property type="entry name" value="AAA_5"/>
    <property type="match status" value="1"/>
</dbReference>
<protein>
    <submittedName>
        <fullName evidence="2">AAA domain-containing protein</fullName>
    </submittedName>
</protein>
<evidence type="ECO:0000313" key="2">
    <source>
        <dbReference type="EMBL" id="MSS42723.1"/>
    </source>
</evidence>
<dbReference type="Gene3D" id="3.40.50.300">
    <property type="entry name" value="P-loop containing nucleotide triphosphate hydrolases"/>
    <property type="match status" value="1"/>
</dbReference>
<evidence type="ECO:0000259" key="1">
    <source>
        <dbReference type="SMART" id="SM00382"/>
    </source>
</evidence>
<dbReference type="InterPro" id="IPR011704">
    <property type="entry name" value="ATPase_dyneun-rel_AAA"/>
</dbReference>
<evidence type="ECO:0000313" key="3">
    <source>
        <dbReference type="Proteomes" id="UP000462760"/>
    </source>
</evidence>
<dbReference type="RefSeq" id="WP_154483003.1">
    <property type="nucleotide sequence ID" value="NZ_VULR01000003.1"/>
</dbReference>
<accession>A0A844FFD0</accession>
<gene>
    <name evidence="2" type="ORF">FYJ27_03110</name>
</gene>
<comment type="caution">
    <text evidence="2">The sequence shown here is derived from an EMBL/GenBank/DDBJ whole genome shotgun (WGS) entry which is preliminary data.</text>
</comment>
<proteinExistence type="predicted"/>
<dbReference type="EMBL" id="VULR01000003">
    <property type="protein sequence ID" value="MSS42723.1"/>
    <property type="molecule type" value="Genomic_DNA"/>
</dbReference>
<name>A0A844FFD0_9FIRM</name>
<dbReference type="SMART" id="SM00382">
    <property type="entry name" value="AAA"/>
    <property type="match status" value="1"/>
</dbReference>
<dbReference type="InterPro" id="IPR027417">
    <property type="entry name" value="P-loop_NTPase"/>
</dbReference>